<dbReference type="PANTHER" id="PTHR21052">
    <property type="entry name" value="SPERMATOGENESIS ASSOCIATED 11-RELATED"/>
    <property type="match status" value="1"/>
</dbReference>
<dbReference type="GO" id="GO:0005759">
    <property type="term" value="C:mitochondrial matrix"/>
    <property type="evidence" value="ECO:0007669"/>
    <property type="project" value="TreeGrafter"/>
</dbReference>
<dbReference type="AlphaFoldDB" id="A0A9W8LMK0"/>
<dbReference type="PANTHER" id="PTHR21052:SF0">
    <property type="entry name" value="ALPHA-KETOGLUTARATE-DEPENDENT DIOXYGENASE ALKB HOMOLOG 7, MITOCHONDRIAL"/>
    <property type="match status" value="1"/>
</dbReference>
<dbReference type="Gene3D" id="2.60.120.590">
    <property type="entry name" value="Alpha-ketoglutarate-dependent dioxygenase AlkB-like"/>
    <property type="match status" value="1"/>
</dbReference>
<proteinExistence type="predicted"/>
<name>A0A9W8LMK0_9FUNG</name>
<accession>A0A9W8LMK0</accession>
<organism evidence="3 4">
    <name type="scientific">Coemansia javaensis</name>
    <dbReference type="NCBI Taxonomy" id="2761396"/>
    <lineage>
        <taxon>Eukaryota</taxon>
        <taxon>Fungi</taxon>
        <taxon>Fungi incertae sedis</taxon>
        <taxon>Zoopagomycota</taxon>
        <taxon>Kickxellomycotina</taxon>
        <taxon>Kickxellomycetes</taxon>
        <taxon>Kickxellales</taxon>
        <taxon>Kickxellaceae</taxon>
        <taxon>Coemansia</taxon>
    </lineage>
</organism>
<dbReference type="InterPro" id="IPR032870">
    <property type="entry name" value="ALKBH7-like"/>
</dbReference>
<dbReference type="PROSITE" id="PS51471">
    <property type="entry name" value="FE2OG_OXY"/>
    <property type="match status" value="1"/>
</dbReference>
<keyword evidence="4" id="KW-1185">Reference proteome</keyword>
<protein>
    <recommendedName>
        <fullName evidence="2">Fe2OG dioxygenase domain-containing protein</fullName>
    </recommendedName>
</protein>
<dbReference type="EMBL" id="JANBUL010000016">
    <property type="protein sequence ID" value="KAJ2785032.1"/>
    <property type="molecule type" value="Genomic_DNA"/>
</dbReference>
<feature type="domain" description="Fe2OG dioxygenase" evidence="2">
    <location>
        <begin position="114"/>
        <end position="229"/>
    </location>
</feature>
<evidence type="ECO:0000259" key="2">
    <source>
        <dbReference type="PROSITE" id="PS51471"/>
    </source>
</evidence>
<evidence type="ECO:0000313" key="4">
    <source>
        <dbReference type="Proteomes" id="UP001140217"/>
    </source>
</evidence>
<reference evidence="3" key="1">
    <citation type="submission" date="2022-07" db="EMBL/GenBank/DDBJ databases">
        <title>Phylogenomic reconstructions and comparative analyses of Kickxellomycotina fungi.</title>
        <authorList>
            <person name="Reynolds N.K."/>
            <person name="Stajich J.E."/>
            <person name="Barry K."/>
            <person name="Grigoriev I.V."/>
            <person name="Crous P."/>
            <person name="Smith M.E."/>
        </authorList>
    </citation>
    <scope>NUCLEOTIDE SEQUENCE</scope>
    <source>
        <strain evidence="3">NBRC 105414</strain>
    </source>
</reference>
<dbReference type="SUPFAM" id="SSF51197">
    <property type="entry name" value="Clavaminate synthase-like"/>
    <property type="match status" value="1"/>
</dbReference>
<dbReference type="Pfam" id="PF13532">
    <property type="entry name" value="2OG-FeII_Oxy_2"/>
    <property type="match status" value="1"/>
</dbReference>
<dbReference type="InterPro" id="IPR005123">
    <property type="entry name" value="Oxoglu/Fe-dep_dioxygenase_dom"/>
</dbReference>
<feature type="compositionally biased region" description="Acidic residues" evidence="1">
    <location>
        <begin position="12"/>
        <end position="37"/>
    </location>
</feature>
<evidence type="ECO:0000256" key="1">
    <source>
        <dbReference type="SAM" id="MobiDB-lite"/>
    </source>
</evidence>
<dbReference type="InterPro" id="IPR027450">
    <property type="entry name" value="AlkB-like"/>
</dbReference>
<dbReference type="GO" id="GO:0006974">
    <property type="term" value="P:DNA damage response"/>
    <property type="evidence" value="ECO:0007669"/>
    <property type="project" value="InterPro"/>
</dbReference>
<sequence>MSDRVLFGELFGSDESDADQTEAAVDPEPEPEPEPEADLVPGLAVRRGVLDDATCAQYFDWLSREYFSGGRRANQGMHFGALTDSSTPLGCLAQLAGALPGLLPESVRGSRRVLFDQAIVNMYDSDEGIGDHIDLLRFADGIVGFSFGGAATMRLRPVARGRDRELAARYAGEAQSRDPREVSVRLCAGDVYAMSGPARFAWTHGFPRSVDGAPNVAARRISVTLRKLCADQDRR</sequence>
<evidence type="ECO:0000313" key="3">
    <source>
        <dbReference type="EMBL" id="KAJ2785032.1"/>
    </source>
</evidence>
<dbReference type="Proteomes" id="UP001140217">
    <property type="component" value="Unassembled WGS sequence"/>
</dbReference>
<gene>
    <name evidence="3" type="ORF">H4R18_000740</name>
</gene>
<comment type="caution">
    <text evidence="3">The sequence shown here is derived from an EMBL/GenBank/DDBJ whole genome shotgun (WGS) entry which is preliminary data.</text>
</comment>
<dbReference type="InterPro" id="IPR037151">
    <property type="entry name" value="AlkB-like_sf"/>
</dbReference>
<dbReference type="GO" id="GO:0006631">
    <property type="term" value="P:fatty acid metabolic process"/>
    <property type="evidence" value="ECO:0007669"/>
    <property type="project" value="TreeGrafter"/>
</dbReference>
<feature type="region of interest" description="Disordered" evidence="1">
    <location>
        <begin position="1"/>
        <end position="38"/>
    </location>
</feature>
<dbReference type="OrthoDB" id="412814at2759"/>